<evidence type="ECO:0000256" key="2">
    <source>
        <dbReference type="ARBA" id="ARBA00022448"/>
    </source>
</evidence>
<dbReference type="PROSITE" id="PS50893">
    <property type="entry name" value="ABC_TRANSPORTER_2"/>
    <property type="match status" value="1"/>
</dbReference>
<accession>A0A498CFN8</accession>
<dbReference type="AlphaFoldDB" id="A0A498CFN8"/>
<dbReference type="Gene3D" id="3.40.50.300">
    <property type="entry name" value="P-loop containing nucleotide triphosphate hydrolases"/>
    <property type="match status" value="1"/>
</dbReference>
<dbReference type="EMBL" id="RCDA01000001">
    <property type="protein sequence ID" value="RLK51111.1"/>
    <property type="molecule type" value="Genomic_DNA"/>
</dbReference>
<feature type="domain" description="ABC transporter" evidence="9">
    <location>
        <begin position="4"/>
        <end position="249"/>
    </location>
</feature>
<evidence type="ECO:0000313" key="11">
    <source>
        <dbReference type="Proteomes" id="UP000275461"/>
    </source>
</evidence>
<dbReference type="CDD" id="cd03256">
    <property type="entry name" value="ABC_PhnC_transporter"/>
    <property type="match status" value="1"/>
</dbReference>
<keyword evidence="4" id="KW-0547">Nucleotide-binding</keyword>
<evidence type="ECO:0000256" key="4">
    <source>
        <dbReference type="ARBA" id="ARBA00022741"/>
    </source>
</evidence>
<dbReference type="Pfam" id="PF00005">
    <property type="entry name" value="ABC_tran"/>
    <property type="match status" value="1"/>
</dbReference>
<keyword evidence="7" id="KW-0472">Membrane</keyword>
<keyword evidence="11" id="KW-1185">Reference proteome</keyword>
<dbReference type="SUPFAM" id="SSF52540">
    <property type="entry name" value="P-loop containing nucleoside triphosphate hydrolases"/>
    <property type="match status" value="1"/>
</dbReference>
<name>A0A498CFN8_9GAMM</name>
<evidence type="ECO:0000259" key="9">
    <source>
        <dbReference type="PROSITE" id="PS50893"/>
    </source>
</evidence>
<dbReference type="GO" id="GO:0005886">
    <property type="term" value="C:plasma membrane"/>
    <property type="evidence" value="ECO:0007669"/>
    <property type="project" value="UniProtKB-SubCell"/>
</dbReference>
<dbReference type="RefSeq" id="WP_121441546.1">
    <property type="nucleotide sequence ID" value="NZ_RCDA01000001.1"/>
</dbReference>
<dbReference type="InterPro" id="IPR027417">
    <property type="entry name" value="P-loop_NTPase"/>
</dbReference>
<dbReference type="InterPro" id="IPR003439">
    <property type="entry name" value="ABC_transporter-like_ATP-bd"/>
</dbReference>
<evidence type="ECO:0000256" key="1">
    <source>
        <dbReference type="ARBA" id="ARBA00004417"/>
    </source>
</evidence>
<keyword evidence="6" id="KW-1278">Translocase</keyword>
<dbReference type="NCBIfam" id="TIGR02315">
    <property type="entry name" value="ABC_phnC"/>
    <property type="match status" value="1"/>
</dbReference>
<dbReference type="SMART" id="SM00382">
    <property type="entry name" value="AAA"/>
    <property type="match status" value="1"/>
</dbReference>
<dbReference type="InterPro" id="IPR003593">
    <property type="entry name" value="AAA+_ATPase"/>
</dbReference>
<evidence type="ECO:0000256" key="8">
    <source>
        <dbReference type="SAM" id="MobiDB-lite"/>
    </source>
</evidence>
<gene>
    <name evidence="10" type="ORF">DFR31_1027</name>
</gene>
<dbReference type="InterPro" id="IPR050086">
    <property type="entry name" value="MetN_ABC_transporter-like"/>
</dbReference>
<comment type="subcellular location">
    <subcellularLocation>
        <location evidence="1">Cell inner membrane</location>
        <topology evidence="1">Peripheral membrane protein</topology>
    </subcellularLocation>
</comment>
<dbReference type="GO" id="GO:0016887">
    <property type="term" value="F:ATP hydrolysis activity"/>
    <property type="evidence" value="ECO:0007669"/>
    <property type="project" value="InterPro"/>
</dbReference>
<dbReference type="Proteomes" id="UP000275461">
    <property type="component" value="Unassembled WGS sequence"/>
</dbReference>
<dbReference type="InterPro" id="IPR012693">
    <property type="entry name" value="ABC_transpr_PhnC"/>
</dbReference>
<evidence type="ECO:0000256" key="5">
    <source>
        <dbReference type="ARBA" id="ARBA00022840"/>
    </source>
</evidence>
<keyword evidence="5 10" id="KW-0067">ATP-binding</keyword>
<dbReference type="GO" id="GO:0005524">
    <property type="term" value="F:ATP binding"/>
    <property type="evidence" value="ECO:0007669"/>
    <property type="project" value="UniProtKB-KW"/>
</dbReference>
<evidence type="ECO:0000256" key="6">
    <source>
        <dbReference type="ARBA" id="ARBA00022967"/>
    </source>
</evidence>
<dbReference type="InterPro" id="IPR017871">
    <property type="entry name" value="ABC_transporter-like_CS"/>
</dbReference>
<evidence type="ECO:0000256" key="3">
    <source>
        <dbReference type="ARBA" id="ARBA00022475"/>
    </source>
</evidence>
<proteinExistence type="predicted"/>
<protein>
    <submittedName>
        <fullName evidence="10">Phosphonate transport system ATP-binding protein</fullName>
    </submittedName>
</protein>
<evidence type="ECO:0000313" key="10">
    <source>
        <dbReference type="EMBL" id="RLK51111.1"/>
    </source>
</evidence>
<dbReference type="GO" id="GO:0015416">
    <property type="term" value="F:ABC-type phosphonate transporter activity"/>
    <property type="evidence" value="ECO:0007669"/>
    <property type="project" value="InterPro"/>
</dbReference>
<dbReference type="PROSITE" id="PS00211">
    <property type="entry name" value="ABC_TRANSPORTER_1"/>
    <property type="match status" value="1"/>
</dbReference>
<keyword evidence="3" id="KW-1003">Cell membrane</keyword>
<sequence>MNPIEVRGLQKHFGKVHVLRGLDFNVPAGEGAILLGANGCGKSTLMRCLIGLTRPDAGQIRMVETDVRQAGRREMKQMRRRVGMVFQRFNLVGNCSVLQNVLYGALGRHRLGILRVAQPLAPAEERDRAIHCLDRVGLADRAGQRADTLSGGQQQRVAIARMLMQGPEVVLADEPIASLDPRAGREVMDLLWEVIREEGMTVICTLHQLDVALAYGDRVIGMKAGRVELDGPASGFSADELETLYHGEVRVDGQPGEPGGSGTPQREPIAVAS</sequence>
<dbReference type="OrthoDB" id="9802264at2"/>
<dbReference type="PANTHER" id="PTHR43166:SF6">
    <property type="entry name" value="PHOSPHONATES IMPORT ATP-BINDING PROTEIN PHNC"/>
    <property type="match status" value="1"/>
</dbReference>
<keyword evidence="2" id="KW-0813">Transport</keyword>
<comment type="caution">
    <text evidence="10">The sequence shown here is derived from an EMBL/GenBank/DDBJ whole genome shotgun (WGS) entry which is preliminary data.</text>
</comment>
<evidence type="ECO:0000256" key="7">
    <source>
        <dbReference type="ARBA" id="ARBA00023136"/>
    </source>
</evidence>
<dbReference type="PANTHER" id="PTHR43166">
    <property type="entry name" value="AMINO ACID IMPORT ATP-BINDING PROTEIN"/>
    <property type="match status" value="1"/>
</dbReference>
<feature type="region of interest" description="Disordered" evidence="8">
    <location>
        <begin position="250"/>
        <end position="273"/>
    </location>
</feature>
<reference evidence="10 11" key="1">
    <citation type="submission" date="2018-10" db="EMBL/GenBank/DDBJ databases">
        <title>Genomic Encyclopedia of Type Strains, Phase IV (KMG-IV): sequencing the most valuable type-strain genomes for metagenomic binning, comparative biology and taxonomic classification.</title>
        <authorList>
            <person name="Goeker M."/>
        </authorList>
    </citation>
    <scope>NUCLEOTIDE SEQUENCE [LARGE SCALE GENOMIC DNA]</scope>
    <source>
        <strain evidence="10 11">DSM 12769</strain>
    </source>
</reference>
<organism evidence="10 11">
    <name type="scientific">Alkalispirillum mobile</name>
    <dbReference type="NCBI Taxonomy" id="85925"/>
    <lineage>
        <taxon>Bacteria</taxon>
        <taxon>Pseudomonadati</taxon>
        <taxon>Pseudomonadota</taxon>
        <taxon>Gammaproteobacteria</taxon>
        <taxon>Chromatiales</taxon>
        <taxon>Ectothiorhodospiraceae</taxon>
        <taxon>Alkalispirillum</taxon>
    </lineage>
</organism>